<dbReference type="PANTHER" id="PTHR30349:SF82">
    <property type="entry name" value="INTEGRASE_RECOMBINASE YOEC-RELATED"/>
    <property type="match status" value="1"/>
</dbReference>
<organism evidence="3 4">
    <name type="scientific">Ectobacillus funiculus</name>
    <dbReference type="NCBI Taxonomy" id="137993"/>
    <lineage>
        <taxon>Bacteria</taxon>
        <taxon>Bacillati</taxon>
        <taxon>Bacillota</taxon>
        <taxon>Bacilli</taxon>
        <taxon>Bacillales</taxon>
        <taxon>Bacillaceae</taxon>
        <taxon>Ectobacillus</taxon>
    </lineage>
</organism>
<gene>
    <name evidence="3" type="ORF">ACFFMS_24720</name>
</gene>
<name>A0ABV5WLK1_9BACI</name>
<sequence length="180" mass="21517">MKVVEPIRDKYMIERMKRVLKQQSERNWFLFVMGINTGLRISDLLKLRVRDVRHKTHIELKEEKTKKLKRFLINFELRKTIEEYTAYMEDGEYLFPSKKTDGPLKRIQAYKILKNAAESVGLENIGSHTCRKTFGYWHYQMYQDIALLQNILNHSHPSITLKYIGINQEMMDKSLENFSL</sequence>
<dbReference type="InterPro" id="IPR002104">
    <property type="entry name" value="Integrase_catalytic"/>
</dbReference>
<dbReference type="InterPro" id="IPR050090">
    <property type="entry name" value="Tyrosine_recombinase_XerCD"/>
</dbReference>
<dbReference type="InterPro" id="IPR011010">
    <property type="entry name" value="DNA_brk_join_enz"/>
</dbReference>
<keyword evidence="1" id="KW-0233">DNA recombination</keyword>
<keyword evidence="4" id="KW-1185">Reference proteome</keyword>
<dbReference type="PANTHER" id="PTHR30349">
    <property type="entry name" value="PHAGE INTEGRASE-RELATED"/>
    <property type="match status" value="1"/>
</dbReference>
<dbReference type="RefSeq" id="WP_379951655.1">
    <property type="nucleotide sequence ID" value="NZ_JBHMAF010000193.1"/>
</dbReference>
<dbReference type="Proteomes" id="UP001589609">
    <property type="component" value="Unassembled WGS sequence"/>
</dbReference>
<protein>
    <submittedName>
        <fullName evidence="3">Tyrosine-type recombinase/integrase</fullName>
    </submittedName>
</protein>
<dbReference type="PROSITE" id="PS51898">
    <property type="entry name" value="TYR_RECOMBINASE"/>
    <property type="match status" value="1"/>
</dbReference>
<evidence type="ECO:0000256" key="1">
    <source>
        <dbReference type="ARBA" id="ARBA00023172"/>
    </source>
</evidence>
<dbReference type="Pfam" id="PF00589">
    <property type="entry name" value="Phage_integrase"/>
    <property type="match status" value="1"/>
</dbReference>
<dbReference type="SUPFAM" id="SSF56349">
    <property type="entry name" value="DNA breaking-rejoining enzymes"/>
    <property type="match status" value="1"/>
</dbReference>
<accession>A0ABV5WLK1</accession>
<dbReference type="EMBL" id="JBHMAF010000193">
    <property type="protein sequence ID" value="MFB9761455.1"/>
    <property type="molecule type" value="Genomic_DNA"/>
</dbReference>
<proteinExistence type="predicted"/>
<dbReference type="Gene3D" id="1.10.443.10">
    <property type="entry name" value="Intergrase catalytic core"/>
    <property type="match status" value="1"/>
</dbReference>
<comment type="caution">
    <text evidence="3">The sequence shown here is derived from an EMBL/GenBank/DDBJ whole genome shotgun (WGS) entry which is preliminary data.</text>
</comment>
<evidence type="ECO:0000313" key="4">
    <source>
        <dbReference type="Proteomes" id="UP001589609"/>
    </source>
</evidence>
<dbReference type="InterPro" id="IPR013762">
    <property type="entry name" value="Integrase-like_cat_sf"/>
</dbReference>
<evidence type="ECO:0000259" key="2">
    <source>
        <dbReference type="PROSITE" id="PS51898"/>
    </source>
</evidence>
<feature type="domain" description="Tyr recombinase" evidence="2">
    <location>
        <begin position="6"/>
        <end position="176"/>
    </location>
</feature>
<evidence type="ECO:0000313" key="3">
    <source>
        <dbReference type="EMBL" id="MFB9761455.1"/>
    </source>
</evidence>
<reference evidence="3 4" key="1">
    <citation type="submission" date="2024-09" db="EMBL/GenBank/DDBJ databases">
        <authorList>
            <person name="Sun Q."/>
            <person name="Mori K."/>
        </authorList>
    </citation>
    <scope>NUCLEOTIDE SEQUENCE [LARGE SCALE GENOMIC DNA]</scope>
    <source>
        <strain evidence="3 4">JCM 11201</strain>
    </source>
</reference>